<reference evidence="1 2" key="2">
    <citation type="journal article" date="2018" name="Plant J.">
        <title>The Physcomitrella patens chromosome-scale assembly reveals moss genome structure and evolution.</title>
        <authorList>
            <person name="Lang D."/>
            <person name="Ullrich K.K."/>
            <person name="Murat F."/>
            <person name="Fuchs J."/>
            <person name="Jenkins J."/>
            <person name="Haas F.B."/>
            <person name="Piednoel M."/>
            <person name="Gundlach H."/>
            <person name="Van Bel M."/>
            <person name="Meyberg R."/>
            <person name="Vives C."/>
            <person name="Morata J."/>
            <person name="Symeonidi A."/>
            <person name="Hiss M."/>
            <person name="Muchero W."/>
            <person name="Kamisugi Y."/>
            <person name="Saleh O."/>
            <person name="Blanc G."/>
            <person name="Decker E.L."/>
            <person name="van Gessel N."/>
            <person name="Grimwood J."/>
            <person name="Hayes R.D."/>
            <person name="Graham S.W."/>
            <person name="Gunter L.E."/>
            <person name="McDaniel S.F."/>
            <person name="Hoernstein S.N.W."/>
            <person name="Larsson A."/>
            <person name="Li F.W."/>
            <person name="Perroud P.F."/>
            <person name="Phillips J."/>
            <person name="Ranjan P."/>
            <person name="Rokshar D.S."/>
            <person name="Rothfels C.J."/>
            <person name="Schneider L."/>
            <person name="Shu S."/>
            <person name="Stevenson D.W."/>
            <person name="Thummler F."/>
            <person name="Tillich M."/>
            <person name="Villarreal Aguilar J.C."/>
            <person name="Widiez T."/>
            <person name="Wong G.K."/>
            <person name="Wymore A."/>
            <person name="Zhang Y."/>
            <person name="Zimmer A.D."/>
            <person name="Quatrano R.S."/>
            <person name="Mayer K.F.X."/>
            <person name="Goodstein D."/>
            <person name="Casacuberta J.M."/>
            <person name="Vandepoele K."/>
            <person name="Reski R."/>
            <person name="Cuming A.C."/>
            <person name="Tuskan G.A."/>
            <person name="Maumus F."/>
            <person name="Salse J."/>
            <person name="Schmutz J."/>
            <person name="Rensing S.A."/>
        </authorList>
    </citation>
    <scope>NUCLEOTIDE SEQUENCE [LARGE SCALE GENOMIC DNA]</scope>
    <source>
        <strain evidence="1 2">cv. Gransden 2004</strain>
    </source>
</reference>
<accession>A0A7I4CT83</accession>
<keyword evidence="2" id="KW-1185">Reference proteome</keyword>
<dbReference type="EnsemblPlants" id="Pp3c25_14440V3.2">
    <property type="protein sequence ID" value="Pp3c25_14440V3.2"/>
    <property type="gene ID" value="Pp3c25_14440"/>
</dbReference>
<protein>
    <submittedName>
        <fullName evidence="1">Uncharacterized protein</fullName>
    </submittedName>
</protein>
<dbReference type="Proteomes" id="UP000006727">
    <property type="component" value="Chromosome 25"/>
</dbReference>
<dbReference type="InParanoid" id="A0A7I4CT83"/>
<evidence type="ECO:0000313" key="1">
    <source>
        <dbReference type="EnsemblPlants" id="Pp3c25_14440V3.2"/>
    </source>
</evidence>
<reference evidence="1 2" key="1">
    <citation type="journal article" date="2008" name="Science">
        <title>The Physcomitrella genome reveals evolutionary insights into the conquest of land by plants.</title>
        <authorList>
            <person name="Rensing S."/>
            <person name="Lang D."/>
            <person name="Zimmer A."/>
            <person name="Terry A."/>
            <person name="Salamov A."/>
            <person name="Shapiro H."/>
            <person name="Nishiyama T."/>
            <person name="Perroud P.-F."/>
            <person name="Lindquist E."/>
            <person name="Kamisugi Y."/>
            <person name="Tanahashi T."/>
            <person name="Sakakibara K."/>
            <person name="Fujita T."/>
            <person name="Oishi K."/>
            <person name="Shin-I T."/>
            <person name="Kuroki Y."/>
            <person name="Toyoda A."/>
            <person name="Suzuki Y."/>
            <person name="Hashimoto A."/>
            <person name="Yamaguchi K."/>
            <person name="Sugano A."/>
            <person name="Kohara Y."/>
            <person name="Fujiyama A."/>
            <person name="Anterola A."/>
            <person name="Aoki S."/>
            <person name="Ashton N."/>
            <person name="Barbazuk W.B."/>
            <person name="Barker E."/>
            <person name="Bennetzen J."/>
            <person name="Bezanilla M."/>
            <person name="Blankenship R."/>
            <person name="Cho S.H."/>
            <person name="Dutcher S."/>
            <person name="Estelle M."/>
            <person name="Fawcett J.A."/>
            <person name="Gundlach H."/>
            <person name="Hanada K."/>
            <person name="Heyl A."/>
            <person name="Hicks K.A."/>
            <person name="Hugh J."/>
            <person name="Lohr M."/>
            <person name="Mayer K."/>
            <person name="Melkozernov A."/>
            <person name="Murata T."/>
            <person name="Nelson D."/>
            <person name="Pils B."/>
            <person name="Prigge M."/>
            <person name="Reiss B."/>
            <person name="Renner T."/>
            <person name="Rombauts S."/>
            <person name="Rushton P."/>
            <person name="Sanderfoot A."/>
            <person name="Schween G."/>
            <person name="Shiu S.-H."/>
            <person name="Stueber K."/>
            <person name="Theodoulou F.L."/>
            <person name="Tu H."/>
            <person name="Van de Peer Y."/>
            <person name="Verrier P.J."/>
            <person name="Waters E."/>
            <person name="Wood A."/>
            <person name="Yang L."/>
            <person name="Cove D."/>
            <person name="Cuming A."/>
            <person name="Hasebe M."/>
            <person name="Lucas S."/>
            <person name="Mishler D.B."/>
            <person name="Reski R."/>
            <person name="Grigoriev I."/>
            <person name="Quatrano R.S."/>
            <person name="Boore J.L."/>
        </authorList>
    </citation>
    <scope>NUCLEOTIDE SEQUENCE [LARGE SCALE GENOMIC DNA]</scope>
    <source>
        <strain evidence="1 2">cv. Gransden 2004</strain>
    </source>
</reference>
<reference evidence="1" key="3">
    <citation type="submission" date="2020-12" db="UniProtKB">
        <authorList>
            <consortium name="EnsemblPlants"/>
        </authorList>
    </citation>
    <scope>IDENTIFICATION</scope>
</reference>
<name>A0A7I4CT83_PHYPA</name>
<sequence>MGPVGYEVHEDLSGSHQLAVTSESTGSNFQESFEKFLPRSCVLDDLDLFAQMVRSV</sequence>
<proteinExistence type="predicted"/>
<dbReference type="EMBL" id="ABEU02000025">
    <property type="status" value="NOT_ANNOTATED_CDS"/>
    <property type="molecule type" value="Genomic_DNA"/>
</dbReference>
<dbReference type="Gramene" id="Pp3c25_14440V3.2">
    <property type="protein sequence ID" value="Pp3c25_14440V3.2"/>
    <property type="gene ID" value="Pp3c25_14440"/>
</dbReference>
<evidence type="ECO:0000313" key="2">
    <source>
        <dbReference type="Proteomes" id="UP000006727"/>
    </source>
</evidence>
<dbReference type="AlphaFoldDB" id="A0A7I4CT83"/>
<organism evidence="1 2">
    <name type="scientific">Physcomitrium patens</name>
    <name type="common">Spreading-leaved earth moss</name>
    <name type="synonym">Physcomitrella patens</name>
    <dbReference type="NCBI Taxonomy" id="3218"/>
    <lineage>
        <taxon>Eukaryota</taxon>
        <taxon>Viridiplantae</taxon>
        <taxon>Streptophyta</taxon>
        <taxon>Embryophyta</taxon>
        <taxon>Bryophyta</taxon>
        <taxon>Bryophytina</taxon>
        <taxon>Bryopsida</taxon>
        <taxon>Funariidae</taxon>
        <taxon>Funariales</taxon>
        <taxon>Funariaceae</taxon>
        <taxon>Physcomitrium</taxon>
    </lineage>
</organism>